<dbReference type="PRINTS" id="PR00418">
    <property type="entry name" value="TPI2FAMILY"/>
</dbReference>
<dbReference type="Gene3D" id="3.90.199.10">
    <property type="entry name" value="Topoisomerase II, domain 5"/>
    <property type="match status" value="1"/>
</dbReference>
<evidence type="ECO:0000256" key="15">
    <source>
        <dbReference type="RuleBase" id="RU362094"/>
    </source>
</evidence>
<reference evidence="19" key="1">
    <citation type="journal article" date="2021" name="Nat. Commun.">
        <title>Genetic determinants of endophytism in the Arabidopsis root mycobiome.</title>
        <authorList>
            <person name="Mesny F."/>
            <person name="Miyauchi S."/>
            <person name="Thiergart T."/>
            <person name="Pickel B."/>
            <person name="Atanasova L."/>
            <person name="Karlsson M."/>
            <person name="Huettel B."/>
            <person name="Barry K.W."/>
            <person name="Haridas S."/>
            <person name="Chen C."/>
            <person name="Bauer D."/>
            <person name="Andreopoulos W."/>
            <person name="Pangilinan J."/>
            <person name="LaButti K."/>
            <person name="Riley R."/>
            <person name="Lipzen A."/>
            <person name="Clum A."/>
            <person name="Drula E."/>
            <person name="Henrissat B."/>
            <person name="Kohler A."/>
            <person name="Grigoriev I.V."/>
            <person name="Martin F.M."/>
            <person name="Hacquard S."/>
        </authorList>
    </citation>
    <scope>NUCLEOTIDE SEQUENCE</scope>
    <source>
        <strain evidence="19">MPI-SDFR-AT-0117</strain>
    </source>
</reference>
<feature type="compositionally biased region" description="Low complexity" evidence="16">
    <location>
        <begin position="1619"/>
        <end position="1663"/>
    </location>
</feature>
<dbReference type="InterPro" id="IPR013758">
    <property type="entry name" value="Topo_IIA_A/C_ab"/>
</dbReference>
<dbReference type="PROSITE" id="PS50880">
    <property type="entry name" value="TOPRIM"/>
    <property type="match status" value="1"/>
</dbReference>
<dbReference type="Gene3D" id="3.30.1360.40">
    <property type="match status" value="1"/>
</dbReference>
<dbReference type="InterPro" id="IPR013506">
    <property type="entry name" value="Topo_IIA_bsu_dom2"/>
</dbReference>
<keyword evidence="12 14" id="KW-0238">DNA-binding</keyword>
<dbReference type="InterPro" id="IPR013757">
    <property type="entry name" value="Topo_IIA_A_a_sf"/>
</dbReference>
<dbReference type="FunFam" id="3.40.50.670:FF:000001">
    <property type="entry name" value="DNA topoisomerase 2"/>
    <property type="match status" value="2"/>
</dbReference>
<dbReference type="InterPro" id="IPR013760">
    <property type="entry name" value="Topo_IIA-like_dom_sf"/>
</dbReference>
<keyword evidence="8 15" id="KW-0547">Nucleotide-binding</keyword>
<feature type="compositionally biased region" description="Low complexity" evidence="16">
    <location>
        <begin position="32"/>
        <end position="47"/>
    </location>
</feature>
<feature type="compositionally biased region" description="Basic and acidic residues" evidence="16">
    <location>
        <begin position="1312"/>
        <end position="1325"/>
    </location>
</feature>
<dbReference type="Gene3D" id="1.10.268.10">
    <property type="entry name" value="Topoisomerase, domain 3"/>
    <property type="match status" value="1"/>
</dbReference>
<evidence type="ECO:0000256" key="10">
    <source>
        <dbReference type="ARBA" id="ARBA00022842"/>
    </source>
</evidence>
<evidence type="ECO:0000256" key="7">
    <source>
        <dbReference type="ARBA" id="ARBA00022723"/>
    </source>
</evidence>
<dbReference type="GO" id="GO:0003677">
    <property type="term" value="F:DNA binding"/>
    <property type="evidence" value="ECO:0007669"/>
    <property type="project" value="UniProtKB-UniRule"/>
</dbReference>
<evidence type="ECO:0000256" key="3">
    <source>
        <dbReference type="ARBA" id="ARBA00001946"/>
    </source>
</evidence>
<dbReference type="InterPro" id="IPR002205">
    <property type="entry name" value="Topo_IIA_dom_A"/>
</dbReference>
<evidence type="ECO:0000256" key="12">
    <source>
        <dbReference type="ARBA" id="ARBA00023125"/>
    </source>
</evidence>
<dbReference type="InterPro" id="IPR031660">
    <property type="entry name" value="TOPRIM_C"/>
</dbReference>
<comment type="caution">
    <text evidence="19">The sequence shown here is derived from an EMBL/GenBank/DDBJ whole genome shotgun (WGS) entry which is preliminary data.</text>
</comment>
<protein>
    <recommendedName>
        <fullName evidence="6 15">DNA topoisomerase 2</fullName>
        <ecNumber evidence="5 15">5.6.2.2</ecNumber>
    </recommendedName>
</protein>
<evidence type="ECO:0000259" key="18">
    <source>
        <dbReference type="PROSITE" id="PS52040"/>
    </source>
</evidence>
<proteinExistence type="inferred from homology"/>
<evidence type="ECO:0000256" key="16">
    <source>
        <dbReference type="SAM" id="MobiDB-lite"/>
    </source>
</evidence>
<dbReference type="InterPro" id="IPR014721">
    <property type="entry name" value="Ribsml_uS5_D2-typ_fold_subgr"/>
</dbReference>
<comment type="catalytic activity">
    <reaction evidence="1 14 15">
        <text>ATP-dependent breakage, passage and rejoining of double-stranded DNA.</text>
        <dbReference type="EC" id="5.6.2.2"/>
    </reaction>
</comment>
<sequence length="1733" mass="193088">MDFSDESDFDMHQTAEIESDGYSPEPVKAKAKAAPKAAPKKAAASKKLTQTTLKMTAAAKKRAKPETDDEGSSALSRTPPSAKKQKKAPAPKKTNGHPLAEIENDSMIPDAPTASAPAAKGKKKTVEETYQKLTQLEHIIKRPDTYIGSVEPTEQQLWVYNKETKLMEYRQVTIVPGLYKVFDEILVNAADIKQRRDEANEEPVTFIKINIDRASGEISVENNGKGIPVEIHKEHGIYVPEMIFGHLLTGSNYDDEEKKTTGGRNGYGAKLCNIFSTEFTVECQDSANTKRYKQTWHDNMSKVGKAKLTTSKTQDFVRITFKPDFKRFSMTGIDDDLEALLTRRVYDMAGTIKGVKVYLNGTVVKPNVFKGYAEMYAKAIAANRASEEGAEPKVTVEMDRNDNERWDVGFTVSDGSFQHISFVNNIATTTGGTHVSYIADQIVAYLMKHLDKKKKGHSLKPQHIRNHIFVFVNCRIENPAFTSQTKEQMTTKVSAFGSKCVLTDAFLKKVAASDAIVNIMEFADKKADKMMAKSDGGRRSRINNAKLVDANLAGTKRGHECTLILTEGDSAKGLAVAGRAILDPDRIGVFPLRGKMLNVRDASIEQITKNQEIQNIKQFLGLKHKQHYTDTKSLRYGHLMIMADQDHDGSHIKGLLINFLEVQFPSLLQIPDFFREFITPIVKVWQGKNPKQPLRLQSFFTQPQYEVWKAAHEAEISKWNYKYFKGLGTSSSEDAQVYFTNLDDHLKEFDTMTRDESALFELAFSKKKADARKEWLGEFTPGTYLDHTSKRISYGDFVNKELILFSMADNMRSIPSIIDGLKPGQRKVLFACFKRNLIKDQKVIELAGYVSEKAAYHHGEASLQQTIIALAQNFVGSNNVNILEPSGNFGSRLAGGQDAASPRYIYTRLSPFARKIFSALDEPNLDVQMEDGKAIEPKVYAPIVPLVLINGADGIGTGWSTSIPNYNPLEIVKNLRRRMGRLDPEDDTEKPFEPMMPWFRGWKGTTELAEKDRYKFNGKYEIDEKTGEIIITELPIRMWTDDFKAKLEDAIAGTKGPAWVKDYKEFNDHRNVHFIVQLDQKHLQDAQTEGIMERFKLNKMVATSNLVAFNTQGRIHKYENVEEILEEYYVHRLEMYTERKKYWLGVYDAEHRKLKNQFRFIKEIMDNKLIVSKKKKAALVQELRELKYEAFPPAAEKKEKSTDEDAMDASDNEDDVSSGGARDYDYLLSMAFWSLTYERLERLRAQILKKQAEYDELAAKSEKDLWCTDLEEFATEWENQLALDAQIQTNIRRMGRRVSKKIGAGGGKSTRRKADDDYEPTERKRAAPKAKAAAAAPKAAAEKSQQRFAAKFEKAKPSTAADSDNFSDDDFMALTRKPAAPKAKAAPPVFKDESDDDFASLVSKPAAAKAKPAAKKATPVLEDDSDVFTENNLTDVPKQEDASSVVDTPEPPVRRRAAAARKPAYNLEDSETDASDTVLGDVGAMVKGIKESSASGDGSKEAKNGRLSLFSMNRPDSSHGTKESVLPKLKTKPSKPAFDDSDDDETNYEMLARSSPHKSPVKEDDIDSFLSDDAFPPPKMAAPKASKPAPAAEPVKKRGRPAGSKNRAKEDDEPKPVKAKPAPKAAAAKAAPKATAKAVPKVKAAAKPVTLSPAAKAYAAKKAAAAKRDEDDDDEDAMDVDDLDSSPPRPAARARPGRAAATKAKAKPVYFDDDSSMADPVSEDPIELDDDSD</sequence>
<dbReference type="Pfam" id="PF02518">
    <property type="entry name" value="HATPase_c"/>
    <property type="match status" value="1"/>
</dbReference>
<dbReference type="Gene3D" id="3.30.1490.30">
    <property type="match status" value="1"/>
</dbReference>
<feature type="compositionally biased region" description="Basic and acidic residues" evidence="16">
    <location>
        <begin position="1607"/>
        <end position="1616"/>
    </location>
</feature>
<dbReference type="PANTHER" id="PTHR10169:SF38">
    <property type="entry name" value="DNA TOPOISOMERASE 2"/>
    <property type="match status" value="1"/>
</dbReference>
<dbReference type="GO" id="GO:0000819">
    <property type="term" value="P:sister chromatid segregation"/>
    <property type="evidence" value="ECO:0007669"/>
    <property type="project" value="TreeGrafter"/>
</dbReference>
<dbReference type="InterPro" id="IPR006171">
    <property type="entry name" value="TOPRIM_dom"/>
</dbReference>
<feature type="compositionally biased region" description="Low complexity" evidence="16">
    <location>
        <begin position="1405"/>
        <end position="1417"/>
    </location>
</feature>
<feature type="region of interest" description="Disordered" evidence="16">
    <location>
        <begin position="1"/>
        <end position="123"/>
    </location>
</feature>
<dbReference type="Pfam" id="PF00521">
    <property type="entry name" value="DNA_topoisoIV"/>
    <property type="match status" value="1"/>
</dbReference>
<evidence type="ECO:0000313" key="19">
    <source>
        <dbReference type="EMBL" id="KAH6692414.1"/>
    </source>
</evidence>
<dbReference type="InterPro" id="IPR050634">
    <property type="entry name" value="DNA_Topoisomerase_II"/>
</dbReference>
<dbReference type="EC" id="5.6.2.2" evidence="5 15"/>
<feature type="compositionally biased region" description="Low complexity" evidence="16">
    <location>
        <begin position="1691"/>
        <end position="1703"/>
    </location>
</feature>
<feature type="domain" description="Toprim" evidence="17">
    <location>
        <begin position="561"/>
        <end position="679"/>
    </location>
</feature>
<dbReference type="CDD" id="cd03365">
    <property type="entry name" value="TOPRIM_TopoIIA"/>
    <property type="match status" value="1"/>
</dbReference>
<comment type="subunit">
    <text evidence="15">Homodimer.</text>
</comment>
<evidence type="ECO:0000256" key="2">
    <source>
        <dbReference type="ARBA" id="ARBA00001913"/>
    </source>
</evidence>
<feature type="region of interest" description="Disordered" evidence="16">
    <location>
        <begin position="1298"/>
        <end position="1373"/>
    </location>
</feature>
<comment type="similarity">
    <text evidence="4 15">Belongs to the type II topoisomerase family.</text>
</comment>
<keyword evidence="11 14" id="KW-0799">Topoisomerase</keyword>
<dbReference type="InterPro" id="IPR013759">
    <property type="entry name" value="Topo_IIA_B_C"/>
</dbReference>
<dbReference type="Gene3D" id="3.40.50.670">
    <property type="match status" value="1"/>
</dbReference>
<feature type="compositionally biased region" description="Low complexity" evidence="16">
    <location>
        <begin position="1581"/>
        <end position="1593"/>
    </location>
</feature>
<keyword evidence="10" id="KW-0460">Magnesium</keyword>
<evidence type="ECO:0000256" key="8">
    <source>
        <dbReference type="ARBA" id="ARBA00022741"/>
    </source>
</evidence>
<keyword evidence="20" id="KW-1185">Reference proteome</keyword>
<dbReference type="FunFam" id="3.30.1360.40:FF:000003">
    <property type="entry name" value="DNA topoisomerase 2"/>
    <property type="match status" value="1"/>
</dbReference>
<dbReference type="GO" id="GO:0003918">
    <property type="term" value="F:DNA topoisomerase type II (double strand cut, ATP-hydrolyzing) activity"/>
    <property type="evidence" value="ECO:0007669"/>
    <property type="project" value="UniProtKB-UniRule"/>
</dbReference>
<dbReference type="Proteomes" id="UP000770015">
    <property type="component" value="Unassembled WGS sequence"/>
</dbReference>
<feature type="active site" description="O-(5'-phospho-DNA)-tyrosine intermediate" evidence="14">
    <location>
        <position position="904"/>
    </location>
</feature>
<feature type="compositionally biased region" description="Low complexity" evidence="16">
    <location>
        <begin position="1329"/>
        <end position="1339"/>
    </location>
</feature>
<dbReference type="InterPro" id="IPR003594">
    <property type="entry name" value="HATPase_dom"/>
</dbReference>
<evidence type="ECO:0000256" key="11">
    <source>
        <dbReference type="ARBA" id="ARBA00023029"/>
    </source>
</evidence>
<dbReference type="EMBL" id="JAGSXJ010000004">
    <property type="protein sequence ID" value="KAH6692414.1"/>
    <property type="molecule type" value="Genomic_DNA"/>
</dbReference>
<dbReference type="SMART" id="SM00434">
    <property type="entry name" value="TOP4c"/>
    <property type="match status" value="1"/>
</dbReference>
<dbReference type="PROSITE" id="PS52040">
    <property type="entry name" value="TOPO_IIA"/>
    <property type="match status" value="1"/>
</dbReference>
<dbReference type="SUPFAM" id="SSF56719">
    <property type="entry name" value="Type II DNA topoisomerase"/>
    <property type="match status" value="1"/>
</dbReference>
<dbReference type="Pfam" id="PF16898">
    <property type="entry name" value="TOPRIM_C"/>
    <property type="match status" value="1"/>
</dbReference>
<dbReference type="CDD" id="cd00187">
    <property type="entry name" value="TOP4c"/>
    <property type="match status" value="1"/>
</dbReference>
<evidence type="ECO:0000256" key="6">
    <source>
        <dbReference type="ARBA" id="ARBA00019635"/>
    </source>
</evidence>
<dbReference type="CDD" id="cd03481">
    <property type="entry name" value="TopoIIA_Trans_ScTopoIIA"/>
    <property type="match status" value="1"/>
</dbReference>
<dbReference type="GO" id="GO:0005524">
    <property type="term" value="F:ATP binding"/>
    <property type="evidence" value="ECO:0007669"/>
    <property type="project" value="UniProtKB-UniRule"/>
</dbReference>
<evidence type="ECO:0000259" key="17">
    <source>
        <dbReference type="PROSITE" id="PS50880"/>
    </source>
</evidence>
<dbReference type="InterPro" id="IPR001241">
    <property type="entry name" value="Topo_IIA"/>
</dbReference>
<comment type="function">
    <text evidence="15">Control of topological states of DNA by transient breakage and subsequent rejoining of DNA strands. Topoisomerase II makes double-strand breaks.</text>
</comment>
<evidence type="ECO:0000256" key="13">
    <source>
        <dbReference type="ARBA" id="ARBA00023235"/>
    </source>
</evidence>
<feature type="compositionally biased region" description="Acidic residues" evidence="16">
    <location>
        <begin position="1711"/>
        <end position="1733"/>
    </location>
</feature>
<organism evidence="19 20">
    <name type="scientific">Plectosphaerella plurivora</name>
    <dbReference type="NCBI Taxonomy" id="936078"/>
    <lineage>
        <taxon>Eukaryota</taxon>
        <taxon>Fungi</taxon>
        <taxon>Dikarya</taxon>
        <taxon>Ascomycota</taxon>
        <taxon>Pezizomycotina</taxon>
        <taxon>Sordariomycetes</taxon>
        <taxon>Hypocreomycetidae</taxon>
        <taxon>Glomerellales</taxon>
        <taxon>Plectosphaerellaceae</taxon>
        <taxon>Plectosphaerella</taxon>
    </lineage>
</organism>
<dbReference type="SUPFAM" id="SSF55874">
    <property type="entry name" value="ATPase domain of HSP90 chaperone/DNA topoisomerase II/histidine kinase"/>
    <property type="match status" value="1"/>
</dbReference>
<dbReference type="FunFam" id="3.90.199.10:FF:000002">
    <property type="entry name" value="DNA topoisomerase 2"/>
    <property type="match status" value="1"/>
</dbReference>
<dbReference type="GO" id="GO:0000712">
    <property type="term" value="P:resolution of meiotic recombination intermediates"/>
    <property type="evidence" value="ECO:0007669"/>
    <property type="project" value="TreeGrafter"/>
</dbReference>
<keyword evidence="9 15" id="KW-0067">ATP-binding</keyword>
<keyword evidence="13 14" id="KW-0413">Isomerase</keyword>
<dbReference type="InterPro" id="IPR034157">
    <property type="entry name" value="TOPRIM_TopoII"/>
</dbReference>
<feature type="compositionally biased region" description="Basic and acidic residues" evidence="16">
    <location>
        <begin position="1340"/>
        <end position="1356"/>
    </location>
</feature>
<dbReference type="SMART" id="SM00387">
    <property type="entry name" value="HATPase_c"/>
    <property type="match status" value="1"/>
</dbReference>
<dbReference type="InterPro" id="IPR018522">
    <property type="entry name" value="TopoIIA_CS"/>
</dbReference>
<comment type="cofactor">
    <cofactor evidence="3">
        <name>Mg(2+)</name>
        <dbReference type="ChEBI" id="CHEBI:18420"/>
    </cofactor>
</comment>
<evidence type="ECO:0000256" key="14">
    <source>
        <dbReference type="PROSITE-ProRule" id="PRU01384"/>
    </source>
</evidence>
<name>A0A9P9ADC7_9PEZI</name>
<keyword evidence="7" id="KW-0479">Metal-binding</keyword>
<evidence type="ECO:0000256" key="1">
    <source>
        <dbReference type="ARBA" id="ARBA00000185"/>
    </source>
</evidence>
<evidence type="ECO:0000256" key="4">
    <source>
        <dbReference type="ARBA" id="ARBA00011080"/>
    </source>
</evidence>
<dbReference type="Pfam" id="PF01751">
    <property type="entry name" value="Toprim"/>
    <property type="match status" value="1"/>
</dbReference>
<feature type="compositionally biased region" description="Acidic residues" evidence="16">
    <location>
        <begin position="1670"/>
        <end position="1684"/>
    </location>
</feature>
<dbReference type="SUPFAM" id="SSF54211">
    <property type="entry name" value="Ribosomal protein S5 domain 2-like"/>
    <property type="match status" value="1"/>
</dbReference>
<dbReference type="FunFam" id="3.30.565.10:FF:000004">
    <property type="entry name" value="DNA topoisomerase 2"/>
    <property type="match status" value="1"/>
</dbReference>
<feature type="region of interest" description="Disordered" evidence="16">
    <location>
        <begin position="1405"/>
        <end position="1733"/>
    </location>
</feature>
<gene>
    <name evidence="19" type="ORF">F5X68DRAFT_58352</name>
</gene>
<dbReference type="OrthoDB" id="276498at2759"/>
<dbReference type="SMART" id="SM00433">
    <property type="entry name" value="TOP2c"/>
    <property type="match status" value="1"/>
</dbReference>
<dbReference type="FunFam" id="3.30.230.10:FF:000008">
    <property type="entry name" value="DNA topoisomerase 2"/>
    <property type="match status" value="1"/>
</dbReference>
<feature type="compositionally biased region" description="Acidic residues" evidence="16">
    <location>
        <begin position="1204"/>
        <end position="1216"/>
    </location>
</feature>
<evidence type="ECO:0000313" key="20">
    <source>
        <dbReference type="Proteomes" id="UP000770015"/>
    </source>
</evidence>
<dbReference type="GO" id="GO:0005634">
    <property type="term" value="C:nucleus"/>
    <property type="evidence" value="ECO:0007669"/>
    <property type="project" value="TreeGrafter"/>
</dbReference>
<dbReference type="PRINTS" id="PR01158">
    <property type="entry name" value="TOPISMRASEII"/>
</dbReference>
<accession>A0A9P9ADC7</accession>
<dbReference type="CDD" id="cd16930">
    <property type="entry name" value="HATPase_TopII-like"/>
    <property type="match status" value="1"/>
</dbReference>
<evidence type="ECO:0000256" key="9">
    <source>
        <dbReference type="ARBA" id="ARBA00022840"/>
    </source>
</evidence>
<dbReference type="GO" id="GO:0046872">
    <property type="term" value="F:metal ion binding"/>
    <property type="evidence" value="ECO:0007669"/>
    <property type="project" value="UniProtKB-KW"/>
</dbReference>
<dbReference type="Pfam" id="PF00204">
    <property type="entry name" value="DNA_gyraseB"/>
    <property type="match status" value="1"/>
</dbReference>
<feature type="region of interest" description="Disordered" evidence="16">
    <location>
        <begin position="1194"/>
        <end position="1218"/>
    </location>
</feature>
<dbReference type="PROSITE" id="PS00177">
    <property type="entry name" value="TOPOISOMERASE_II"/>
    <property type="match status" value="1"/>
</dbReference>
<comment type="cofactor">
    <cofactor evidence="2">
        <name>Ca(2+)</name>
        <dbReference type="ChEBI" id="CHEBI:29108"/>
    </cofactor>
</comment>
<dbReference type="InterPro" id="IPR020568">
    <property type="entry name" value="Ribosomal_Su5_D2-typ_SF"/>
</dbReference>
<dbReference type="InterPro" id="IPR036890">
    <property type="entry name" value="HATPase_C_sf"/>
</dbReference>
<dbReference type="InterPro" id="IPR001154">
    <property type="entry name" value="TopoII_euk"/>
</dbReference>
<dbReference type="GO" id="GO:0006265">
    <property type="term" value="P:DNA topological change"/>
    <property type="evidence" value="ECO:0007669"/>
    <property type="project" value="UniProtKB-UniRule"/>
</dbReference>
<evidence type="ECO:0000256" key="5">
    <source>
        <dbReference type="ARBA" id="ARBA00012895"/>
    </source>
</evidence>
<feature type="domain" description="Topo IIA-type catalytic" evidence="18">
    <location>
        <begin position="814"/>
        <end position="1270"/>
    </location>
</feature>
<dbReference type="Gene3D" id="3.30.565.10">
    <property type="entry name" value="Histidine kinase-like ATPase, C-terminal domain"/>
    <property type="match status" value="1"/>
</dbReference>
<dbReference type="PANTHER" id="PTHR10169">
    <property type="entry name" value="DNA TOPOISOMERASE/GYRASE"/>
    <property type="match status" value="1"/>
</dbReference>
<dbReference type="Gene3D" id="3.30.230.10">
    <property type="match status" value="1"/>
</dbReference>